<comment type="caution">
    <text evidence="1">The sequence shown here is derived from an EMBL/GenBank/DDBJ whole genome shotgun (WGS) entry which is preliminary data.</text>
</comment>
<dbReference type="PANTHER" id="PTHR35810">
    <property type="entry name" value="CYTOPLASMIC PROTEIN-RELATED"/>
    <property type="match status" value="1"/>
</dbReference>
<accession>A0A9D9GYI8</accession>
<gene>
    <name evidence="1" type="ORF">IAB08_00515</name>
</gene>
<reference evidence="1" key="2">
    <citation type="journal article" date="2021" name="PeerJ">
        <title>Extensive microbial diversity within the chicken gut microbiome revealed by metagenomics and culture.</title>
        <authorList>
            <person name="Gilroy R."/>
            <person name="Ravi A."/>
            <person name="Getino M."/>
            <person name="Pursley I."/>
            <person name="Horton D.L."/>
            <person name="Alikhan N.F."/>
            <person name="Baker D."/>
            <person name="Gharbi K."/>
            <person name="Hall N."/>
            <person name="Watson M."/>
            <person name="Adriaenssens E.M."/>
            <person name="Foster-Nyarko E."/>
            <person name="Jarju S."/>
            <person name="Secka A."/>
            <person name="Antonio M."/>
            <person name="Oren A."/>
            <person name="Chaudhuri R.R."/>
            <person name="La Ragione R."/>
            <person name="Hildebrand F."/>
            <person name="Pallen M.J."/>
        </authorList>
    </citation>
    <scope>NUCLEOTIDE SEQUENCE</scope>
    <source>
        <strain evidence="1">2889</strain>
    </source>
</reference>
<organism evidence="1 2">
    <name type="scientific">Candidatus Pullibacteroides excrementavium</name>
    <dbReference type="NCBI Taxonomy" id="2840905"/>
    <lineage>
        <taxon>Bacteria</taxon>
        <taxon>Pseudomonadati</taxon>
        <taxon>Bacteroidota</taxon>
        <taxon>Bacteroidia</taxon>
        <taxon>Bacteroidales</taxon>
        <taxon>Candidatus Pullibacteroides</taxon>
    </lineage>
</organism>
<proteinExistence type="predicted"/>
<dbReference type="AlphaFoldDB" id="A0A9D9GYI8"/>
<reference evidence="1" key="1">
    <citation type="submission" date="2020-10" db="EMBL/GenBank/DDBJ databases">
        <authorList>
            <person name="Gilroy R."/>
        </authorList>
    </citation>
    <scope>NUCLEOTIDE SEQUENCE</scope>
    <source>
        <strain evidence="1">2889</strain>
    </source>
</reference>
<evidence type="ECO:0000313" key="2">
    <source>
        <dbReference type="Proteomes" id="UP000823612"/>
    </source>
</evidence>
<name>A0A9D9GYI8_9BACT</name>
<sequence>MYTRFRLNRDSQRLADIYCTTQQYVSQHIDNIYKDDKLSIEATNKNFFLVRQDGKRQVKRNIDHYNPDRIIALGYRPQSQASTRSRR</sequence>
<evidence type="ECO:0000313" key="1">
    <source>
        <dbReference type="EMBL" id="MBO8431765.1"/>
    </source>
</evidence>
<protein>
    <submittedName>
        <fullName evidence="1">Virulence RhuM family protein</fullName>
    </submittedName>
</protein>
<dbReference type="InterPro" id="IPR011204">
    <property type="entry name" value="Virulence_RhuM-like"/>
</dbReference>
<dbReference type="PANTHER" id="PTHR35810:SF1">
    <property type="entry name" value="CYTOPLASMIC PROTEIN"/>
    <property type="match status" value="1"/>
</dbReference>
<dbReference type="Pfam" id="PF13310">
    <property type="entry name" value="Virulence_RhuM"/>
    <property type="match status" value="1"/>
</dbReference>
<dbReference type="Proteomes" id="UP000823612">
    <property type="component" value="Unassembled WGS sequence"/>
</dbReference>
<dbReference type="EMBL" id="JADIMZ010000008">
    <property type="protein sequence ID" value="MBO8431765.1"/>
    <property type="molecule type" value="Genomic_DNA"/>
</dbReference>